<protein>
    <submittedName>
        <fullName evidence="2">Uncharacterized protein</fullName>
    </submittedName>
</protein>
<evidence type="ECO:0000313" key="2">
    <source>
        <dbReference type="EMBL" id="KAJ7203780.1"/>
    </source>
</evidence>
<keyword evidence="3" id="KW-1185">Reference proteome</keyword>
<reference evidence="2" key="1">
    <citation type="submission" date="2023-03" db="EMBL/GenBank/DDBJ databases">
        <title>Massive genome expansion in bonnet fungi (Mycena s.s.) driven by repeated elements and novel gene families across ecological guilds.</title>
        <authorList>
            <consortium name="Lawrence Berkeley National Laboratory"/>
            <person name="Harder C.B."/>
            <person name="Miyauchi S."/>
            <person name="Viragh M."/>
            <person name="Kuo A."/>
            <person name="Thoen E."/>
            <person name="Andreopoulos B."/>
            <person name="Lu D."/>
            <person name="Skrede I."/>
            <person name="Drula E."/>
            <person name="Henrissat B."/>
            <person name="Morin E."/>
            <person name="Kohler A."/>
            <person name="Barry K."/>
            <person name="LaButti K."/>
            <person name="Morin E."/>
            <person name="Salamov A."/>
            <person name="Lipzen A."/>
            <person name="Mereny Z."/>
            <person name="Hegedus B."/>
            <person name="Baldrian P."/>
            <person name="Stursova M."/>
            <person name="Weitz H."/>
            <person name="Taylor A."/>
            <person name="Grigoriev I.V."/>
            <person name="Nagy L.G."/>
            <person name="Martin F."/>
            <person name="Kauserud H."/>
        </authorList>
    </citation>
    <scope>NUCLEOTIDE SEQUENCE</scope>
    <source>
        <strain evidence="2">9144</strain>
    </source>
</reference>
<feature type="region of interest" description="Disordered" evidence="1">
    <location>
        <begin position="2140"/>
        <end position="2162"/>
    </location>
</feature>
<name>A0AAD6V9R5_9AGAR</name>
<gene>
    <name evidence="2" type="ORF">GGX14DRAFT_461134</name>
</gene>
<dbReference type="InterPro" id="IPR036866">
    <property type="entry name" value="RibonucZ/Hydroxyglut_hydro"/>
</dbReference>
<dbReference type="Gene3D" id="3.60.15.10">
    <property type="entry name" value="Ribonuclease Z/Hydroxyacylglutathione hydrolase-like"/>
    <property type="match status" value="1"/>
</dbReference>
<feature type="compositionally biased region" description="Gly residues" evidence="1">
    <location>
        <begin position="2088"/>
        <end position="2112"/>
    </location>
</feature>
<dbReference type="Proteomes" id="UP001219525">
    <property type="component" value="Unassembled WGS sequence"/>
</dbReference>
<comment type="caution">
    <text evidence="2">The sequence shown here is derived from an EMBL/GenBank/DDBJ whole genome shotgun (WGS) entry which is preliminary data.</text>
</comment>
<evidence type="ECO:0000313" key="3">
    <source>
        <dbReference type="Proteomes" id="UP001219525"/>
    </source>
</evidence>
<evidence type="ECO:0000256" key="1">
    <source>
        <dbReference type="SAM" id="MobiDB-lite"/>
    </source>
</evidence>
<feature type="region of interest" description="Disordered" evidence="1">
    <location>
        <begin position="2068"/>
        <end position="2118"/>
    </location>
</feature>
<dbReference type="EMBL" id="JARJCW010000049">
    <property type="protein sequence ID" value="KAJ7203780.1"/>
    <property type="molecule type" value="Genomic_DNA"/>
</dbReference>
<sequence length="2362" mass="255057">MSLPATKFIVVYAGYGDTLLLQYHDQNTGEPKYWLIDGGPVTSSPASATQIDGDPGRQGYHAYYQYLRQALLRFCSGAVNPGDGAKVIDRLAGITVTHPDRDQGDHMDGVIQLIADWLPYPPDDLSAAHPLSFNGPVILNELFFTGPADPHGTLFRVLTEKGFITQDLGPGHLPGEMTNLAGAGHRLFALVRPSSVATQLPRGAILPALNVDDSATNMSSIITLWRDSEAGSLPLITTGDSIGSHVLTSLNHRVPWEPIRDLSIFKVPHHGSQRNSLANQDYDVSATESTREQDHFLFISLLACYFNVNPLPGMAAALVGHITDIVALTDAYYEHWNAPGIWTQADFVIVRGDLSDRFRRNYLAVRGFRYSAVNPALDLSNLNDIDLGAFFSLLIDRHEGILESMYANNPDEARRRRAVSLVGPRVLTSQYPSNLGSRTFSKNDFTNINNRYLPQQPIPLGTVALQEVRHDYQRLFEEVYRDPGSIVQFQMGIFSFYSSFRANNYVISANGEHRHPSPPVVAGIMAAAITRIGSSQPSRLFVTDGASIKVDVIFAMVNRLLQAFFNGPIPPQFQDWTQGIRVYYLRTDFCAAIPLDFADVAGVQELDFNPANDTREARALLHREMIRTGAYDIPRATNSNTCSFSMYVPGQPEQYIVYDGTNFRLQNNTTGVAWLWMMDFRGRSVLQNMLNEPEYDLYVIDMTIIPWQLVPVLPLVMFIAAPNPPSDTPVSFTMIRVDTTTTQILSQDLGNPTVLSLQALNTPGFQPFSFCFHRQSGFGTMISRHALEPKTEVEAYLDTIGSSEDPTKLTVVALGCSIAGRDHMTAFLSALPSAITVITDLSTWITDLSETKIDFASSPFGVDVRRASIKAVIPETLKHLDIGGLQLSVSTAMVHFDNICHTPKIVLLLSVTVSSVQLELEVSRDHEGPMTLEFKSSGEGVVPLDILRLLSITSGSSLDIPLGGGTVDLGALEQTVGFTLIQPCTGTTNVVHLETIFFTLSANWDSWKQILPNILQPGSSVALTVILIQPTIAPFSVALQFEYLLPVSDDLSPIQFRLSYWPNKGTGAERISAGFRVQTANNLPVPSIDNILSKFFTESWTDVVTAIPVLGSIATATTVTDASFELENRKIKGFSIRAVILSLTIVETPLLVVEDANLDLLYNGQSWSGTLAAQLHIGTFLCKATVTLPTKDMAGSLEIQNLDDDLTFGTLLAQINPSLDPKDVPLIGDSISRVRIESASFEISSTPSITAFQVNIAWGKQSVGPIKTFASQLTIGWQKNALQSVPSVAGPAATTVVSNHWTIHWEGPVTDSWYLTAQLQYSNIQTDLSGSTTFLVASGAILNIAGDVEAGTLVDTTTSTTDSPDTMWETTIPRNVQTQFTLGRCAVNCAIGPATIMGVAAEVKWGVNGSGTAALLVQRVNETNPWAFALAIRVSNFHFSDLLSDSQLATMIDQVFVITDVSVLFFDNAGSTSLASVIADIKNMGKCNMFPPDLASSGLPLQDVPSDVSITFTSGLAVFAELDFVGAPEQTLASNLALVSQTPLSRLTILGYFGKASDSKPAISFTASLSLVQLFDSITLHNIVLTYAPKIENGVQSNYFSLSATCVIKFSEKSSWSISGTFTVRDIDAKFEFTTLNDLTLSEMLNLKISDVDFSGTYTFSSSSASTGRSLTRANKGRSASHQLQLSATVTFGSVQAKAYVVFEKGTPGVFAAELVSQLSLRTLLQSVFDNSSDVPPGVIDVSFSGLLIYYAWNASVKPPPEHTGPRGGKYLAGFHAESALNLFGIDFLLLLDIVGGDASKKGVRLTGAKSTPVDVVMLVLHGENAPDQGPSFGLSTCASDKGCFIAAGVTLLGTEIGSIKLSYDPSNSRFLGAVDVKASFIPGGHVQVQFELVKKDGKYLLRFVGLPAVFQDVIDSLQIAQELEKLSKQDGSPCGAVELIFDQLDTTVHLKVSIPDDQPGLSPGGPDTGTRYLNLLIGGTLDLTFATKVITGIDFDVFTLPLVLPEALTLEAFGQSLKESIKKLPDAIIDGLWNNKGKLAAVIALAAFGKMGAKALASLICRGLYDSPSPDTGDEPGPDQTPDSSDDGGGADGDAGSGSGAGEGAAEGGSAAGEAAADAGASAETLPFEIFELFGVPYVSKTPPPSPPSPGSPPPPSESDGFAQAIYSAINKDFNRWTNCADYESAITTALNCAEEYRDAIALLRKVLQSSITAPKLGAKEYADYHVRRTKLVYDFSLMSRSFAQRWLDMKHSDIQMGVTDDQMSLQLSWDPLHASKTMDTAVTVVINGAKTVTHSSTNSVLVDISQFDPGDPLDVDLNVTAMAATWKEKGSYVFYSQGRPYTDSETVYMWELIVPSLGLR</sequence>
<proteinExistence type="predicted"/>
<accession>A0AAD6V9R5</accession>
<organism evidence="2 3">
    <name type="scientific">Mycena pura</name>
    <dbReference type="NCBI Taxonomy" id="153505"/>
    <lineage>
        <taxon>Eukaryota</taxon>
        <taxon>Fungi</taxon>
        <taxon>Dikarya</taxon>
        <taxon>Basidiomycota</taxon>
        <taxon>Agaricomycotina</taxon>
        <taxon>Agaricomycetes</taxon>
        <taxon>Agaricomycetidae</taxon>
        <taxon>Agaricales</taxon>
        <taxon>Marasmiineae</taxon>
        <taxon>Mycenaceae</taxon>
        <taxon>Mycena</taxon>
    </lineage>
</organism>
<feature type="compositionally biased region" description="Pro residues" evidence="1">
    <location>
        <begin position="2143"/>
        <end position="2158"/>
    </location>
</feature>